<evidence type="ECO:0000256" key="4">
    <source>
        <dbReference type="ARBA" id="ARBA00011648"/>
    </source>
</evidence>
<dbReference type="AlphaFoldDB" id="A0A8T0QAF2"/>
<gene>
    <name evidence="15" type="ORF">PVAP13_7KG186558</name>
</gene>
<dbReference type="InterPro" id="IPR035908">
    <property type="entry name" value="F0_ATP_A_sf"/>
</dbReference>
<evidence type="ECO:0000256" key="9">
    <source>
        <dbReference type="ARBA" id="ARBA00022989"/>
    </source>
</evidence>
<dbReference type="InterPro" id="IPR045083">
    <property type="entry name" value="ATP_synth_F0_asu_bact/mt"/>
</dbReference>
<evidence type="ECO:0000256" key="8">
    <source>
        <dbReference type="ARBA" id="ARBA00022781"/>
    </source>
</evidence>
<evidence type="ECO:0000313" key="16">
    <source>
        <dbReference type="Proteomes" id="UP000823388"/>
    </source>
</evidence>
<evidence type="ECO:0000256" key="1">
    <source>
        <dbReference type="ARBA" id="ARBA00002070"/>
    </source>
</evidence>
<sequence>MMAGHSLAKILSGFVWTMLFLNNIFYFIGDLGPLFIVLALTGLELGVAISQAHVSTISICIYLNDATNLHQIALPYY</sequence>
<dbReference type="PANTHER" id="PTHR11410:SF0">
    <property type="entry name" value="ATP SYNTHASE SUBUNIT A"/>
    <property type="match status" value="1"/>
</dbReference>
<comment type="similarity">
    <text evidence="3">Belongs to the ATPase A chain family.</text>
</comment>
<dbReference type="PANTHER" id="PTHR11410">
    <property type="entry name" value="ATP SYNTHASE SUBUNIT A"/>
    <property type="match status" value="1"/>
</dbReference>
<keyword evidence="6" id="KW-0138">CF(0)</keyword>
<protein>
    <recommendedName>
        <fullName evidence="13">F-ATPase protein 6</fullName>
    </recommendedName>
</protein>
<keyword evidence="5" id="KW-0813">Transport</keyword>
<dbReference type="GO" id="GO:0046933">
    <property type="term" value="F:proton-transporting ATP synthase activity, rotational mechanism"/>
    <property type="evidence" value="ECO:0007669"/>
    <property type="project" value="TreeGrafter"/>
</dbReference>
<comment type="subunit">
    <text evidence="4">F-type ATPases have 2 components, CF(1) - the catalytic core - and CF(0) - the membrane proton channel. CF(1) has five subunits: alpha(3), beta(3), gamma(1), delta(1), epsilon(1). CF(0) has three main subunits: a, b and c.</text>
</comment>
<evidence type="ECO:0000256" key="5">
    <source>
        <dbReference type="ARBA" id="ARBA00022448"/>
    </source>
</evidence>
<evidence type="ECO:0000256" key="14">
    <source>
        <dbReference type="SAM" id="Phobius"/>
    </source>
</evidence>
<keyword evidence="12" id="KW-0066">ATP synthesis</keyword>
<dbReference type="EMBL" id="CM029049">
    <property type="protein sequence ID" value="KAG2570880.1"/>
    <property type="molecule type" value="Genomic_DNA"/>
</dbReference>
<dbReference type="Proteomes" id="UP000823388">
    <property type="component" value="Chromosome 7K"/>
</dbReference>
<comment type="function">
    <text evidence="1">Mitochondrial membrane ATP synthase (F(1)F(0) ATP synthase or Complex V) produces ATP from ADP in the presence of a proton gradient across the membrane which is generated by electron transport complexes of the respiratory chain. F-type ATPases consist of two structural domains, F(1) - containing the extramembraneous catalytic core and F(0) - containing the membrane proton channel, linked together by a central stalk and a peripheral stalk. During catalysis, ATP synthesis in the catalytic domain of F(1) is coupled via a rotary mechanism of the central stalk subunits to proton translocation. Key component of the proton channel; it may play a direct role in the translocation of protons across the membrane.</text>
</comment>
<evidence type="ECO:0000256" key="7">
    <source>
        <dbReference type="ARBA" id="ARBA00022692"/>
    </source>
</evidence>
<evidence type="ECO:0000256" key="12">
    <source>
        <dbReference type="ARBA" id="ARBA00023310"/>
    </source>
</evidence>
<evidence type="ECO:0000256" key="6">
    <source>
        <dbReference type="ARBA" id="ARBA00022547"/>
    </source>
</evidence>
<name>A0A8T0QAF2_PANVG</name>
<proteinExistence type="inferred from homology"/>
<dbReference type="Gene3D" id="1.20.120.220">
    <property type="entry name" value="ATP synthase, F0 complex, subunit A"/>
    <property type="match status" value="1"/>
</dbReference>
<reference evidence="15" key="1">
    <citation type="submission" date="2020-05" db="EMBL/GenBank/DDBJ databases">
        <title>WGS assembly of Panicum virgatum.</title>
        <authorList>
            <person name="Lovell J.T."/>
            <person name="Jenkins J."/>
            <person name="Shu S."/>
            <person name="Juenger T.E."/>
            <person name="Schmutz J."/>
        </authorList>
    </citation>
    <scope>NUCLEOTIDE SEQUENCE</scope>
    <source>
        <strain evidence="15">AP13</strain>
    </source>
</reference>
<keyword evidence="10" id="KW-0406">Ion transport</keyword>
<keyword evidence="16" id="KW-1185">Reference proteome</keyword>
<comment type="subcellular location">
    <subcellularLocation>
        <location evidence="2">Membrane</location>
        <topology evidence="2">Multi-pass membrane protein</topology>
    </subcellularLocation>
</comment>
<evidence type="ECO:0000256" key="10">
    <source>
        <dbReference type="ARBA" id="ARBA00023065"/>
    </source>
</evidence>
<accession>A0A8T0QAF2</accession>
<evidence type="ECO:0000256" key="11">
    <source>
        <dbReference type="ARBA" id="ARBA00023136"/>
    </source>
</evidence>
<evidence type="ECO:0000256" key="13">
    <source>
        <dbReference type="ARBA" id="ARBA00032954"/>
    </source>
</evidence>
<keyword evidence="8" id="KW-0375">Hydrogen ion transport</keyword>
<dbReference type="GO" id="GO:0045259">
    <property type="term" value="C:proton-transporting ATP synthase complex"/>
    <property type="evidence" value="ECO:0007669"/>
    <property type="project" value="UniProtKB-KW"/>
</dbReference>
<feature type="transmembrane region" description="Helical" evidence="14">
    <location>
        <begin position="7"/>
        <end position="28"/>
    </location>
</feature>
<keyword evidence="7 14" id="KW-0812">Transmembrane</keyword>
<evidence type="ECO:0000313" key="15">
    <source>
        <dbReference type="EMBL" id="KAG2570880.1"/>
    </source>
</evidence>
<comment type="caution">
    <text evidence="15">The sequence shown here is derived from an EMBL/GenBank/DDBJ whole genome shotgun (WGS) entry which is preliminary data.</text>
</comment>
<evidence type="ECO:0000256" key="3">
    <source>
        <dbReference type="ARBA" id="ARBA00006810"/>
    </source>
</evidence>
<evidence type="ECO:0000256" key="2">
    <source>
        <dbReference type="ARBA" id="ARBA00004141"/>
    </source>
</evidence>
<keyword evidence="11 14" id="KW-0472">Membrane</keyword>
<keyword evidence="9 14" id="KW-1133">Transmembrane helix</keyword>
<organism evidence="15 16">
    <name type="scientific">Panicum virgatum</name>
    <name type="common">Blackwell switchgrass</name>
    <dbReference type="NCBI Taxonomy" id="38727"/>
    <lineage>
        <taxon>Eukaryota</taxon>
        <taxon>Viridiplantae</taxon>
        <taxon>Streptophyta</taxon>
        <taxon>Embryophyta</taxon>
        <taxon>Tracheophyta</taxon>
        <taxon>Spermatophyta</taxon>
        <taxon>Magnoliopsida</taxon>
        <taxon>Liliopsida</taxon>
        <taxon>Poales</taxon>
        <taxon>Poaceae</taxon>
        <taxon>PACMAD clade</taxon>
        <taxon>Panicoideae</taxon>
        <taxon>Panicodae</taxon>
        <taxon>Paniceae</taxon>
        <taxon>Panicinae</taxon>
        <taxon>Panicum</taxon>
        <taxon>Panicum sect. Hiantes</taxon>
    </lineage>
</organism>